<dbReference type="InterPro" id="IPR029030">
    <property type="entry name" value="Caspase-like_dom_sf"/>
</dbReference>
<proteinExistence type="inferred from homology"/>
<evidence type="ECO:0000313" key="6">
    <source>
        <dbReference type="Proteomes" id="UP000297245"/>
    </source>
</evidence>
<dbReference type="GO" id="GO:0004197">
    <property type="term" value="F:cysteine-type endopeptidase activity"/>
    <property type="evidence" value="ECO:0007669"/>
    <property type="project" value="InterPro"/>
</dbReference>
<reference evidence="5 6" key="1">
    <citation type="journal article" date="2019" name="Nat. Ecol. Evol.">
        <title>Megaphylogeny resolves global patterns of mushroom evolution.</title>
        <authorList>
            <person name="Varga T."/>
            <person name="Krizsan K."/>
            <person name="Foldi C."/>
            <person name="Dima B."/>
            <person name="Sanchez-Garcia M."/>
            <person name="Sanchez-Ramirez S."/>
            <person name="Szollosi G.J."/>
            <person name="Szarkandi J.G."/>
            <person name="Papp V."/>
            <person name="Albert L."/>
            <person name="Andreopoulos W."/>
            <person name="Angelini C."/>
            <person name="Antonin V."/>
            <person name="Barry K.W."/>
            <person name="Bougher N.L."/>
            <person name="Buchanan P."/>
            <person name="Buyck B."/>
            <person name="Bense V."/>
            <person name="Catcheside P."/>
            <person name="Chovatia M."/>
            <person name="Cooper J."/>
            <person name="Damon W."/>
            <person name="Desjardin D."/>
            <person name="Finy P."/>
            <person name="Geml J."/>
            <person name="Haridas S."/>
            <person name="Hughes K."/>
            <person name="Justo A."/>
            <person name="Karasinski D."/>
            <person name="Kautmanova I."/>
            <person name="Kiss B."/>
            <person name="Kocsube S."/>
            <person name="Kotiranta H."/>
            <person name="LaButti K.M."/>
            <person name="Lechner B.E."/>
            <person name="Liimatainen K."/>
            <person name="Lipzen A."/>
            <person name="Lukacs Z."/>
            <person name="Mihaltcheva S."/>
            <person name="Morgado L.N."/>
            <person name="Niskanen T."/>
            <person name="Noordeloos M.E."/>
            <person name="Ohm R.A."/>
            <person name="Ortiz-Santana B."/>
            <person name="Ovrebo C."/>
            <person name="Racz N."/>
            <person name="Riley R."/>
            <person name="Savchenko A."/>
            <person name="Shiryaev A."/>
            <person name="Soop K."/>
            <person name="Spirin V."/>
            <person name="Szebenyi C."/>
            <person name="Tomsovsky M."/>
            <person name="Tulloss R.E."/>
            <person name="Uehling J."/>
            <person name="Grigoriev I.V."/>
            <person name="Vagvolgyi C."/>
            <person name="Papp T."/>
            <person name="Martin F.M."/>
            <person name="Miettinen O."/>
            <person name="Hibbett D.S."/>
            <person name="Nagy L.G."/>
        </authorList>
    </citation>
    <scope>NUCLEOTIDE SEQUENCE [LARGE SCALE GENOMIC DNA]</scope>
    <source>
        <strain evidence="5 6">CBS 962.96</strain>
    </source>
</reference>
<dbReference type="GO" id="GO:0005737">
    <property type="term" value="C:cytoplasm"/>
    <property type="evidence" value="ECO:0007669"/>
    <property type="project" value="TreeGrafter"/>
</dbReference>
<protein>
    <recommendedName>
        <fullName evidence="4">Peptidase C14 caspase domain-containing protein</fullName>
    </recommendedName>
</protein>
<dbReference type="GO" id="GO:0006508">
    <property type="term" value="P:proteolysis"/>
    <property type="evidence" value="ECO:0007669"/>
    <property type="project" value="InterPro"/>
</dbReference>
<accession>A0A4S8MIZ7</accession>
<sequence>MFLPWLKVNTSSVNELLWYIQAYPPPQMYHVVSHYSCTFTNILVPNTIQSPPKVTTIQRPPSSLFALIIGINQYQDPDISDLQGAVADADAMEEFLISDVRVPTERIINLRNKEATREAMIRALEDIANNSAIGPEDPILIFYAGHGGELKAPQGWETPDNMIQMLLPYDFVRQGSEDISGQGIFDRTLLRILEKIAQNKSDNISVIFDSCHSGSGTRDPRDETFAIRGIELPKTYKIPLKVLQSDSESGTRASAVAKGYEKSGLRSHVLLAACMRGETAKEWGRRGVFTTQLLELLKEEGVDRLTYKDVITRLHLKNQSPQCEGDNQTRILFNSKVTRPSCTLFNIEADASASNPYIFKLEAGEAHGITNKSQFAVYSDMKMTTLLGTVTALNTTAFETRCTSEGGAFTFQGTAYAIQTHAGEKQDMCLRFINTNDSALLNLFVCLGQEMQRADANKRTFRLVDTPNDSDTRAPDLAISTQNGFVQFHIEEKTCQANGLTMMPYNDVRVDDINLLISILRSAADFYWNLNLKGCFLGSKVTVDCLKVVDSGKYTDDGDPIFTPQEVDGKEVKLNVEERIIIDVDEDVNYGYRINNTSNKPLYAALFYFDVSDLSVESYYLPGTAARGNADISIPPNGSLSIGYGDSGTSPYTYFLRNNQNVDVGFLKLFLSTQHVDYSGIFQTSPFDYKHRASQQKIKKRDFWDTIKIPMIQQKGYGGVSFGAGFNAGFCF</sequence>
<gene>
    <name evidence="5" type="ORF">K435DRAFT_792310</name>
</gene>
<evidence type="ECO:0000259" key="4">
    <source>
        <dbReference type="Pfam" id="PF00656"/>
    </source>
</evidence>
<dbReference type="SUPFAM" id="SSF52129">
    <property type="entry name" value="Caspase-like"/>
    <property type="match status" value="1"/>
</dbReference>
<dbReference type="AlphaFoldDB" id="A0A4S8MIZ7"/>
<keyword evidence="2" id="KW-0053">Apoptosis</keyword>
<dbReference type="OrthoDB" id="3223806at2759"/>
<evidence type="ECO:0000256" key="1">
    <source>
        <dbReference type="ARBA" id="ARBA00009005"/>
    </source>
</evidence>
<dbReference type="Pfam" id="PF00656">
    <property type="entry name" value="Peptidase_C14"/>
    <property type="match status" value="1"/>
</dbReference>
<name>A0A4S8MIZ7_DENBC</name>
<evidence type="ECO:0000313" key="5">
    <source>
        <dbReference type="EMBL" id="THV02695.1"/>
    </source>
</evidence>
<dbReference type="InterPro" id="IPR011600">
    <property type="entry name" value="Pept_C14_caspase"/>
</dbReference>
<comment type="similarity">
    <text evidence="1">Belongs to the peptidase C14B family.</text>
</comment>
<dbReference type="Proteomes" id="UP000297245">
    <property type="component" value="Unassembled WGS sequence"/>
</dbReference>
<keyword evidence="3" id="KW-0378">Hydrolase</keyword>
<dbReference type="EMBL" id="ML179074">
    <property type="protein sequence ID" value="THV02695.1"/>
    <property type="molecule type" value="Genomic_DNA"/>
</dbReference>
<dbReference type="GO" id="GO:0006915">
    <property type="term" value="P:apoptotic process"/>
    <property type="evidence" value="ECO:0007669"/>
    <property type="project" value="UniProtKB-KW"/>
</dbReference>
<dbReference type="InterPro" id="IPR050452">
    <property type="entry name" value="Metacaspase"/>
</dbReference>
<evidence type="ECO:0000256" key="3">
    <source>
        <dbReference type="ARBA" id="ARBA00022807"/>
    </source>
</evidence>
<dbReference type="Gene3D" id="3.40.50.1460">
    <property type="match status" value="1"/>
</dbReference>
<keyword evidence="3" id="KW-0645">Protease</keyword>
<dbReference type="PANTHER" id="PTHR48104">
    <property type="entry name" value="METACASPASE-4"/>
    <property type="match status" value="1"/>
</dbReference>
<organism evidence="5 6">
    <name type="scientific">Dendrothele bispora (strain CBS 962.96)</name>
    <dbReference type="NCBI Taxonomy" id="1314807"/>
    <lineage>
        <taxon>Eukaryota</taxon>
        <taxon>Fungi</taxon>
        <taxon>Dikarya</taxon>
        <taxon>Basidiomycota</taxon>
        <taxon>Agaricomycotina</taxon>
        <taxon>Agaricomycetes</taxon>
        <taxon>Agaricomycetidae</taxon>
        <taxon>Agaricales</taxon>
        <taxon>Agaricales incertae sedis</taxon>
        <taxon>Dendrothele</taxon>
    </lineage>
</organism>
<keyword evidence="3" id="KW-0788">Thiol protease</keyword>
<keyword evidence="6" id="KW-1185">Reference proteome</keyword>
<dbReference type="PANTHER" id="PTHR48104:SF30">
    <property type="entry name" value="METACASPASE-1"/>
    <property type="match status" value="1"/>
</dbReference>
<evidence type="ECO:0000256" key="2">
    <source>
        <dbReference type="ARBA" id="ARBA00022703"/>
    </source>
</evidence>
<feature type="domain" description="Peptidase C14 caspase" evidence="4">
    <location>
        <begin position="65"/>
        <end position="315"/>
    </location>
</feature>